<evidence type="ECO:0000313" key="2">
    <source>
        <dbReference type="Proteomes" id="UP000178227"/>
    </source>
</evidence>
<dbReference type="PANTHER" id="PTHR37807">
    <property type="entry name" value="OS07G0160300 PROTEIN"/>
    <property type="match status" value="1"/>
</dbReference>
<dbReference type="SUPFAM" id="SSF52540">
    <property type="entry name" value="P-loop containing nucleoside triphosphate hydrolases"/>
    <property type="match status" value="1"/>
</dbReference>
<organism evidence="1 2">
    <name type="scientific">Candidatus Yanofskybacteria bacterium RIFCSPLOWO2_01_FULL_42_49</name>
    <dbReference type="NCBI Taxonomy" id="1802694"/>
    <lineage>
        <taxon>Bacteria</taxon>
        <taxon>Candidatus Yanofskyibacteriota</taxon>
    </lineage>
</organism>
<dbReference type="Gene3D" id="3.40.50.300">
    <property type="entry name" value="P-loop containing nucleotide triphosphate hydrolases"/>
    <property type="match status" value="1"/>
</dbReference>
<dbReference type="PANTHER" id="PTHR37807:SF3">
    <property type="entry name" value="OS07G0160300 PROTEIN"/>
    <property type="match status" value="1"/>
</dbReference>
<proteinExistence type="predicted"/>
<protein>
    <recommendedName>
        <fullName evidence="3">AAA+ ATPase domain-containing protein</fullName>
    </recommendedName>
</protein>
<sequence>MAELKGQFFRKNYMAKKRLKKEKFLILICGLPSTGKTTLAKKLAGQINQYILISQNDIRRKMGIKRMPKTQEKVLRAIDRLIAENLLSGLGVICESVNRCSFRRQQIYGVASGCGRRVITLEIVCSEETAKSRILKRQKGDELISDPTDPAVYDRLKTLWQNIGVDFQYPGEDHVAYLQFDSEKNKLKRIIPRKGMREIFNQIEKTLRS</sequence>
<dbReference type="InterPro" id="IPR027417">
    <property type="entry name" value="P-loop_NTPase"/>
</dbReference>
<comment type="caution">
    <text evidence="1">The sequence shown here is derived from an EMBL/GenBank/DDBJ whole genome shotgun (WGS) entry which is preliminary data.</text>
</comment>
<dbReference type="AlphaFoldDB" id="A0A1F8G9U8"/>
<dbReference type="Pfam" id="PF13671">
    <property type="entry name" value="AAA_33"/>
    <property type="match status" value="1"/>
</dbReference>
<name>A0A1F8G9U8_9BACT</name>
<accession>A0A1F8G9U8</accession>
<reference evidence="1 2" key="1">
    <citation type="journal article" date="2016" name="Nat. Commun.">
        <title>Thousands of microbial genomes shed light on interconnected biogeochemical processes in an aquifer system.</title>
        <authorList>
            <person name="Anantharaman K."/>
            <person name="Brown C.T."/>
            <person name="Hug L.A."/>
            <person name="Sharon I."/>
            <person name="Castelle C.J."/>
            <person name="Probst A.J."/>
            <person name="Thomas B.C."/>
            <person name="Singh A."/>
            <person name="Wilkins M.J."/>
            <person name="Karaoz U."/>
            <person name="Brodie E.L."/>
            <person name="Williams K.H."/>
            <person name="Hubbard S.S."/>
            <person name="Banfield J.F."/>
        </authorList>
    </citation>
    <scope>NUCLEOTIDE SEQUENCE [LARGE SCALE GENOMIC DNA]</scope>
</reference>
<evidence type="ECO:0008006" key="3">
    <source>
        <dbReference type="Google" id="ProtNLM"/>
    </source>
</evidence>
<dbReference type="STRING" id="1802694.A2918_03215"/>
<evidence type="ECO:0000313" key="1">
    <source>
        <dbReference type="EMBL" id="OGN22142.1"/>
    </source>
</evidence>
<gene>
    <name evidence="1" type="ORF">A2918_03215</name>
</gene>
<dbReference type="EMBL" id="MGKI01000014">
    <property type="protein sequence ID" value="OGN22142.1"/>
    <property type="molecule type" value="Genomic_DNA"/>
</dbReference>
<dbReference type="Proteomes" id="UP000178227">
    <property type="component" value="Unassembled WGS sequence"/>
</dbReference>